<sequence length="400" mass="47109">MPVTAGNFEAQINLHLEKTRSVMRRHDLDWLRVIVFALLILYHVGMFFVPWGFHIKNNVIYEGIKWPMLFVNQWRLPILFVISGMGTYYALSKRSGGQFAMERIKRLFLPLLVGILFIVPPQVYFERLDKGQFEGAYFDFWPARAFIGIYPEGNFSWHHLWFLPYLLVFSLLLIPSFLYLRNNPQTSLIKRVSRLAARPMGLFWLIVPLYLWESLLEPFFPSTHALWGDWFNVVNYLTLFFYGFLLISVGDIFWRTLAANRRKYLYLGIAGFSLMIGLRMFWEDSTLVHFIEALFKVVNLWAWIMVLFGYASAYLNQSSRTLTYANEAVYPFYILHQTITIAIGFYLMDLDWGFWPKFLIMVVGTFGISWLIYEAVIRRCTWIRPLFGLKNRIQDTSAAA</sequence>
<dbReference type="PANTHER" id="PTHR36927">
    <property type="entry name" value="BLR4337 PROTEIN"/>
    <property type="match status" value="1"/>
</dbReference>
<dbReference type="Pfam" id="PF01757">
    <property type="entry name" value="Acyl_transf_3"/>
    <property type="match status" value="1"/>
</dbReference>
<evidence type="ECO:0000313" key="4">
    <source>
        <dbReference type="Proteomes" id="UP000004478"/>
    </source>
</evidence>
<dbReference type="AlphaFoldDB" id="K1LBV6"/>
<feature type="domain" description="Acyltransferase 3" evidence="2">
    <location>
        <begin position="26"/>
        <end position="373"/>
    </location>
</feature>
<evidence type="ECO:0000259" key="2">
    <source>
        <dbReference type="Pfam" id="PF01757"/>
    </source>
</evidence>
<dbReference type="EMBL" id="AMGM01000090">
    <property type="protein sequence ID" value="EKB47798.1"/>
    <property type="molecule type" value="Genomic_DNA"/>
</dbReference>
<dbReference type="PANTHER" id="PTHR36927:SF3">
    <property type="entry name" value="GLUCANS BIOSYNTHESIS PROTEIN C"/>
    <property type="match status" value="1"/>
</dbReference>
<name>K1LBV6_CECL9</name>
<reference evidence="3 4" key="1">
    <citation type="journal article" date="2012" name="J. Bacteriol.">
        <title>Draft Genome Sequence of Cecembia lonarensis Strain LW9T, Isolated from Lonar Lake, a Haloalkaline Lake in India.</title>
        <authorList>
            <person name="Shivaji S."/>
            <person name="Ara S."/>
            <person name="Singh A."/>
            <person name="Pinnaka A.K."/>
        </authorList>
    </citation>
    <scope>NUCLEOTIDE SEQUENCE [LARGE SCALE GENOMIC DNA]</scope>
    <source>
        <strain evidence="3 4">LW9</strain>
    </source>
</reference>
<feature type="transmembrane region" description="Helical" evidence="1">
    <location>
        <begin position="354"/>
        <end position="373"/>
    </location>
</feature>
<keyword evidence="3" id="KW-0808">Transferase</keyword>
<feature type="transmembrane region" description="Helical" evidence="1">
    <location>
        <begin position="192"/>
        <end position="213"/>
    </location>
</feature>
<keyword evidence="1" id="KW-0472">Membrane</keyword>
<keyword evidence="4" id="KW-1185">Reference proteome</keyword>
<feature type="transmembrane region" description="Helical" evidence="1">
    <location>
        <begin position="294"/>
        <end position="316"/>
    </location>
</feature>
<feature type="transmembrane region" description="Helical" evidence="1">
    <location>
        <begin position="107"/>
        <end position="125"/>
    </location>
</feature>
<proteinExistence type="predicted"/>
<keyword evidence="1" id="KW-1133">Transmembrane helix</keyword>
<feature type="transmembrane region" description="Helical" evidence="1">
    <location>
        <begin position="73"/>
        <end position="91"/>
    </location>
</feature>
<accession>K1LBV6</accession>
<evidence type="ECO:0000313" key="3">
    <source>
        <dbReference type="EMBL" id="EKB47798.1"/>
    </source>
</evidence>
<feature type="transmembrane region" description="Helical" evidence="1">
    <location>
        <begin position="233"/>
        <end position="252"/>
    </location>
</feature>
<keyword evidence="1" id="KW-0812">Transmembrane</keyword>
<protein>
    <submittedName>
        <fullName evidence="3">Glucans biosynthesis protein C</fullName>
        <ecNumber evidence="3">2.1.-.-</ecNumber>
    </submittedName>
</protein>
<evidence type="ECO:0000256" key="1">
    <source>
        <dbReference type="SAM" id="Phobius"/>
    </source>
</evidence>
<dbReference type="PATRIC" id="fig|1225176.3.peg.3819"/>
<dbReference type="Proteomes" id="UP000004478">
    <property type="component" value="Unassembled WGS sequence"/>
</dbReference>
<dbReference type="InterPro" id="IPR050623">
    <property type="entry name" value="Glucan_succinyl_AcylTrfase"/>
</dbReference>
<feature type="transmembrane region" description="Helical" evidence="1">
    <location>
        <begin position="160"/>
        <end position="180"/>
    </location>
</feature>
<feature type="transmembrane region" description="Helical" evidence="1">
    <location>
        <begin position="264"/>
        <end position="282"/>
    </location>
</feature>
<dbReference type="GO" id="GO:0016747">
    <property type="term" value="F:acyltransferase activity, transferring groups other than amino-acyl groups"/>
    <property type="evidence" value="ECO:0007669"/>
    <property type="project" value="InterPro"/>
</dbReference>
<comment type="caution">
    <text evidence="3">The sequence shown here is derived from an EMBL/GenBank/DDBJ whole genome shotgun (WGS) entry which is preliminary data.</text>
</comment>
<organism evidence="3 4">
    <name type="scientific">Cecembia lonarensis (strain CCUG 58316 / KCTC 22772 / LW9)</name>
    <dbReference type="NCBI Taxonomy" id="1225176"/>
    <lineage>
        <taxon>Bacteria</taxon>
        <taxon>Pseudomonadati</taxon>
        <taxon>Bacteroidota</taxon>
        <taxon>Cytophagia</taxon>
        <taxon>Cytophagales</taxon>
        <taxon>Cyclobacteriaceae</taxon>
        <taxon>Cecembia</taxon>
    </lineage>
</organism>
<feature type="transmembrane region" description="Helical" evidence="1">
    <location>
        <begin position="30"/>
        <end position="53"/>
    </location>
</feature>
<dbReference type="InterPro" id="IPR002656">
    <property type="entry name" value="Acyl_transf_3_dom"/>
</dbReference>
<dbReference type="EC" id="2.1.-.-" evidence="3"/>
<feature type="transmembrane region" description="Helical" evidence="1">
    <location>
        <begin position="328"/>
        <end position="348"/>
    </location>
</feature>
<gene>
    <name evidence="3" type="primary">mdoC</name>
    <name evidence="3" type="ORF">B879_03596</name>
</gene>